<dbReference type="EMBL" id="JAZGQO010000007">
    <property type="protein sequence ID" value="KAK6183271.1"/>
    <property type="molecule type" value="Genomic_DNA"/>
</dbReference>
<evidence type="ECO:0000313" key="3">
    <source>
        <dbReference type="Proteomes" id="UP001347796"/>
    </source>
</evidence>
<organism evidence="2 3">
    <name type="scientific">Patella caerulea</name>
    <name type="common">Rayed Mediterranean limpet</name>
    <dbReference type="NCBI Taxonomy" id="87958"/>
    <lineage>
        <taxon>Eukaryota</taxon>
        <taxon>Metazoa</taxon>
        <taxon>Spiralia</taxon>
        <taxon>Lophotrochozoa</taxon>
        <taxon>Mollusca</taxon>
        <taxon>Gastropoda</taxon>
        <taxon>Patellogastropoda</taxon>
        <taxon>Patelloidea</taxon>
        <taxon>Patellidae</taxon>
        <taxon>Patella</taxon>
    </lineage>
</organism>
<name>A0AAN8JSN9_PATCE</name>
<evidence type="ECO:0000256" key="1">
    <source>
        <dbReference type="SAM" id="MobiDB-lite"/>
    </source>
</evidence>
<feature type="region of interest" description="Disordered" evidence="1">
    <location>
        <begin position="49"/>
        <end position="70"/>
    </location>
</feature>
<dbReference type="Proteomes" id="UP001347796">
    <property type="component" value="Unassembled WGS sequence"/>
</dbReference>
<sequence>MIETLRESQYVVLTKEEFNMHRRPPQYLESTPNAKQSRLNRFQELLSRSQHLPGTAKSSSAERGINPKINVTGIPYNEVPKLPMFSGDEPPQKGDTTFDVWRFEVACIISDKSISEHSSL</sequence>
<reference evidence="2 3" key="1">
    <citation type="submission" date="2024-01" db="EMBL/GenBank/DDBJ databases">
        <title>The genome of the rayed Mediterranean limpet Patella caerulea (Linnaeus, 1758).</title>
        <authorList>
            <person name="Anh-Thu Weber A."/>
            <person name="Halstead-Nussloch G."/>
        </authorList>
    </citation>
    <scope>NUCLEOTIDE SEQUENCE [LARGE SCALE GENOMIC DNA]</scope>
    <source>
        <strain evidence="2">AATW-2023a</strain>
        <tissue evidence="2">Whole specimen</tissue>
    </source>
</reference>
<proteinExistence type="predicted"/>
<protein>
    <submittedName>
        <fullName evidence="2">Uncharacterized protein</fullName>
    </submittedName>
</protein>
<feature type="compositionally biased region" description="Polar residues" evidence="1">
    <location>
        <begin position="49"/>
        <end position="61"/>
    </location>
</feature>
<accession>A0AAN8JSN9</accession>
<gene>
    <name evidence="2" type="ORF">SNE40_010782</name>
</gene>
<dbReference type="AlphaFoldDB" id="A0AAN8JSN9"/>
<evidence type="ECO:0000313" key="2">
    <source>
        <dbReference type="EMBL" id="KAK6183271.1"/>
    </source>
</evidence>
<comment type="caution">
    <text evidence="2">The sequence shown here is derived from an EMBL/GenBank/DDBJ whole genome shotgun (WGS) entry which is preliminary data.</text>
</comment>
<keyword evidence="3" id="KW-1185">Reference proteome</keyword>